<reference evidence="2" key="1">
    <citation type="submission" date="2020-05" db="EMBL/GenBank/DDBJ databases">
        <title>WGS assembly of Panicum virgatum.</title>
        <authorList>
            <person name="Lovell J.T."/>
            <person name="Jenkins J."/>
            <person name="Shu S."/>
            <person name="Juenger T.E."/>
            <person name="Schmutz J."/>
        </authorList>
    </citation>
    <scope>NUCLEOTIDE SEQUENCE</scope>
    <source>
        <strain evidence="2">AP13</strain>
    </source>
</reference>
<feature type="compositionally biased region" description="Basic and acidic residues" evidence="1">
    <location>
        <begin position="454"/>
        <end position="465"/>
    </location>
</feature>
<evidence type="ECO:0000313" key="2">
    <source>
        <dbReference type="EMBL" id="KAG2598106.1"/>
    </source>
</evidence>
<comment type="caution">
    <text evidence="2">The sequence shown here is derived from an EMBL/GenBank/DDBJ whole genome shotgun (WGS) entry which is preliminary data.</text>
</comment>
<feature type="compositionally biased region" description="Basic and acidic residues" evidence="1">
    <location>
        <begin position="420"/>
        <end position="443"/>
    </location>
</feature>
<gene>
    <name evidence="2" type="ORF">PVAP13_5KG300407</name>
</gene>
<evidence type="ECO:0000256" key="1">
    <source>
        <dbReference type="SAM" id="MobiDB-lite"/>
    </source>
</evidence>
<dbReference type="EMBL" id="CM029045">
    <property type="protein sequence ID" value="KAG2598106.1"/>
    <property type="molecule type" value="Genomic_DNA"/>
</dbReference>
<name>A0A8T0SP80_PANVG</name>
<dbReference type="AlphaFoldDB" id="A0A8T0SP80"/>
<organism evidence="2 3">
    <name type="scientific">Panicum virgatum</name>
    <name type="common">Blackwell switchgrass</name>
    <dbReference type="NCBI Taxonomy" id="38727"/>
    <lineage>
        <taxon>Eukaryota</taxon>
        <taxon>Viridiplantae</taxon>
        <taxon>Streptophyta</taxon>
        <taxon>Embryophyta</taxon>
        <taxon>Tracheophyta</taxon>
        <taxon>Spermatophyta</taxon>
        <taxon>Magnoliopsida</taxon>
        <taxon>Liliopsida</taxon>
        <taxon>Poales</taxon>
        <taxon>Poaceae</taxon>
        <taxon>PACMAD clade</taxon>
        <taxon>Panicoideae</taxon>
        <taxon>Panicodae</taxon>
        <taxon>Paniceae</taxon>
        <taxon>Panicinae</taxon>
        <taxon>Panicum</taxon>
        <taxon>Panicum sect. Hiantes</taxon>
    </lineage>
</organism>
<protein>
    <submittedName>
        <fullName evidence="2">Uncharacterized protein</fullName>
    </submittedName>
</protein>
<accession>A0A8T0SP80</accession>
<dbReference type="Proteomes" id="UP000823388">
    <property type="component" value="Chromosome 5K"/>
</dbReference>
<proteinExistence type="predicted"/>
<evidence type="ECO:0000313" key="3">
    <source>
        <dbReference type="Proteomes" id="UP000823388"/>
    </source>
</evidence>
<feature type="region of interest" description="Disordered" evidence="1">
    <location>
        <begin position="420"/>
        <end position="465"/>
    </location>
</feature>
<keyword evidence="3" id="KW-1185">Reference proteome</keyword>
<sequence>MQETYNLLLLQSVVLPLPPSLLFNFFSSDHTPACSKARTALISSLSTMDIFFLFRNADTSATTRAAIGGRCTGGDESGGRLRSGRRHGKFLEQQLGADLDEGRQGPLLLEEEAQGVEALGEAAEHVHGEDAVGNGLAELDERVGEGLHAPAVVGDGESALTQRAKLGVDDLHACLAVADELLFKRNPRGVGRRSGGGDDLEELGADALTGQRGRAEHHGGQQHLRRLEKEERGTIGVGAAAAGEGLEDRAEHPNSVIVLERRHVPARRALQHRSDDDLEGGHLGDAVVDDLEGSRGHAALGAVDFGDLYPAERGRHGADLEGQLLAGALVLREAREASVALVGAPDEVADRGVAQARGVRVVEAAVLHIEQDDEEALDRRGLGVAQGLRPREVRWGDDVVEHAVGPAGVGLVTELGGPERVRGVEEEGLRREQPAEARARAGEADVAGGGRGGGGEEKAGEGTRV</sequence>